<name>A0ABD3WKY9_SINWO</name>
<evidence type="ECO:0000256" key="2">
    <source>
        <dbReference type="SAM" id="SignalP"/>
    </source>
</evidence>
<dbReference type="InterPro" id="IPR050111">
    <property type="entry name" value="C-type_lectin/snaclec_domain"/>
</dbReference>
<dbReference type="PANTHER" id="PTHR22803">
    <property type="entry name" value="MANNOSE, PHOSPHOLIPASE, LECTIN RECEPTOR RELATED"/>
    <property type="match status" value="1"/>
</dbReference>
<dbReference type="AlphaFoldDB" id="A0ABD3WKY9"/>
<evidence type="ECO:0000256" key="1">
    <source>
        <dbReference type="SAM" id="Phobius"/>
    </source>
</evidence>
<keyword evidence="2" id="KW-0732">Signal</keyword>
<dbReference type="Pfam" id="PF00059">
    <property type="entry name" value="Lectin_C"/>
    <property type="match status" value="2"/>
</dbReference>
<feature type="transmembrane region" description="Helical" evidence="1">
    <location>
        <begin position="520"/>
        <end position="544"/>
    </location>
</feature>
<dbReference type="InterPro" id="IPR016187">
    <property type="entry name" value="CTDL_fold"/>
</dbReference>
<feature type="domain" description="C-type lectin" evidence="3">
    <location>
        <begin position="33"/>
        <end position="156"/>
    </location>
</feature>
<accession>A0ABD3WKY9</accession>
<protein>
    <recommendedName>
        <fullName evidence="3">C-type lectin domain-containing protein</fullName>
    </recommendedName>
</protein>
<keyword evidence="5" id="KW-1185">Reference proteome</keyword>
<evidence type="ECO:0000313" key="4">
    <source>
        <dbReference type="EMBL" id="KAL3874614.1"/>
    </source>
</evidence>
<dbReference type="InterPro" id="IPR016186">
    <property type="entry name" value="C-type_lectin-like/link_sf"/>
</dbReference>
<proteinExistence type="predicted"/>
<dbReference type="PROSITE" id="PS50041">
    <property type="entry name" value="C_TYPE_LECTIN_2"/>
    <property type="match status" value="2"/>
</dbReference>
<comment type="caution">
    <text evidence="4">The sequence shown here is derived from an EMBL/GenBank/DDBJ whole genome shotgun (WGS) entry which is preliminary data.</text>
</comment>
<feature type="signal peptide" evidence="2">
    <location>
        <begin position="1"/>
        <end position="24"/>
    </location>
</feature>
<dbReference type="EMBL" id="JBJQND010000006">
    <property type="protein sequence ID" value="KAL3874614.1"/>
    <property type="molecule type" value="Genomic_DNA"/>
</dbReference>
<evidence type="ECO:0000313" key="5">
    <source>
        <dbReference type="Proteomes" id="UP001634394"/>
    </source>
</evidence>
<reference evidence="4 5" key="1">
    <citation type="submission" date="2024-11" db="EMBL/GenBank/DDBJ databases">
        <title>Chromosome-level genome assembly of the freshwater bivalve Anodonta woodiana.</title>
        <authorList>
            <person name="Chen X."/>
        </authorList>
    </citation>
    <scope>NUCLEOTIDE SEQUENCE [LARGE SCALE GENOMIC DNA]</scope>
    <source>
        <strain evidence="4">MN2024</strain>
        <tissue evidence="4">Gills</tissue>
    </source>
</reference>
<dbReference type="Proteomes" id="UP001634394">
    <property type="component" value="Unassembled WGS sequence"/>
</dbReference>
<keyword evidence="1" id="KW-0472">Membrane</keyword>
<sequence>MRCVIILRDLITVTFVFFSPGVHGACDPLWHEFGDHCYYVGMKTSNITWIYSENECLSMGGHLASIESTSEHTAISDYLTMYSFTMNEYAWIGLNDIASETKWVWSDGTIYNSSVSRWHSGQPNNGGGLCLFCNQDCVALLSDICDRKWWYDRECSGSFYVGGRAFFVCKKAAVKTTDQIQSGILDTIDTNALTQACDPMWQVSGDHCYYVGFKYSSISWEESEKECMNMNGHLASIESASEYKTILGYLMPYSLTINDYAWIGLNDIVSNWKWVWSDGTVYNSSVSRWKYGQPDDGKTWYLTLLTYNQDCVALVSGICEMEWDDRECSGSFYVLGSRSFFICKKGASPTTQSIATTKVTTVSTVKAAAQKETTVQNSMETGATNEATSGSSTMPVGSVTIMIQNADAVAAISTYTAMTKTEATITGAILSTIGTRSNENTLVESSTSIFQPASFTEIQPTINTKCSCRCSSLLRNGNMTRQELASFVQQLTEELTVNKSTLSSTRRKLTSAQDERPSSFTIGSTFAIVVMCFVFCPIVILDILRCIKFIWN</sequence>
<keyword evidence="1" id="KW-1133">Transmembrane helix</keyword>
<dbReference type="InterPro" id="IPR001304">
    <property type="entry name" value="C-type_lectin-like"/>
</dbReference>
<dbReference type="SMART" id="SM00034">
    <property type="entry name" value="CLECT"/>
    <property type="match status" value="2"/>
</dbReference>
<organism evidence="4 5">
    <name type="scientific">Sinanodonta woodiana</name>
    <name type="common">Chinese pond mussel</name>
    <name type="synonym">Anodonta woodiana</name>
    <dbReference type="NCBI Taxonomy" id="1069815"/>
    <lineage>
        <taxon>Eukaryota</taxon>
        <taxon>Metazoa</taxon>
        <taxon>Spiralia</taxon>
        <taxon>Lophotrochozoa</taxon>
        <taxon>Mollusca</taxon>
        <taxon>Bivalvia</taxon>
        <taxon>Autobranchia</taxon>
        <taxon>Heteroconchia</taxon>
        <taxon>Palaeoheterodonta</taxon>
        <taxon>Unionida</taxon>
        <taxon>Unionoidea</taxon>
        <taxon>Unionidae</taxon>
        <taxon>Unioninae</taxon>
        <taxon>Sinanodonta</taxon>
    </lineage>
</organism>
<feature type="chain" id="PRO_5044825458" description="C-type lectin domain-containing protein" evidence="2">
    <location>
        <begin position="25"/>
        <end position="552"/>
    </location>
</feature>
<keyword evidence="1" id="KW-0812">Transmembrane</keyword>
<dbReference type="SUPFAM" id="SSF56436">
    <property type="entry name" value="C-type lectin-like"/>
    <property type="match status" value="2"/>
</dbReference>
<evidence type="ECO:0000259" key="3">
    <source>
        <dbReference type="PROSITE" id="PS50041"/>
    </source>
</evidence>
<gene>
    <name evidence="4" type="ORF">ACJMK2_037601</name>
</gene>
<feature type="domain" description="C-type lectin" evidence="3">
    <location>
        <begin position="204"/>
        <end position="329"/>
    </location>
</feature>
<dbReference type="Gene3D" id="3.10.100.10">
    <property type="entry name" value="Mannose-Binding Protein A, subunit A"/>
    <property type="match status" value="2"/>
</dbReference>